<dbReference type="AlphaFoldDB" id="A0AAV4WK90"/>
<proteinExistence type="predicted"/>
<evidence type="ECO:0000313" key="1">
    <source>
        <dbReference type="EMBL" id="GIY83301.1"/>
    </source>
</evidence>
<dbReference type="Proteomes" id="UP001054837">
    <property type="component" value="Unassembled WGS sequence"/>
</dbReference>
<reference evidence="1 2" key="1">
    <citation type="submission" date="2021-06" db="EMBL/GenBank/DDBJ databases">
        <title>Caerostris darwini draft genome.</title>
        <authorList>
            <person name="Kono N."/>
            <person name="Arakawa K."/>
        </authorList>
    </citation>
    <scope>NUCLEOTIDE SEQUENCE [LARGE SCALE GENOMIC DNA]</scope>
</reference>
<accession>A0AAV4WK90</accession>
<keyword evidence="2" id="KW-1185">Reference proteome</keyword>
<gene>
    <name evidence="1" type="primary">AVEN_189941_1</name>
    <name evidence="1" type="ORF">CDAR_445771</name>
</gene>
<name>A0AAV4WK90_9ARAC</name>
<comment type="caution">
    <text evidence="1">The sequence shown here is derived from an EMBL/GenBank/DDBJ whole genome shotgun (WGS) entry which is preliminary data.</text>
</comment>
<evidence type="ECO:0000313" key="2">
    <source>
        <dbReference type="Proteomes" id="UP001054837"/>
    </source>
</evidence>
<dbReference type="EMBL" id="BPLQ01014800">
    <property type="protein sequence ID" value="GIY83301.1"/>
    <property type="molecule type" value="Genomic_DNA"/>
</dbReference>
<sequence>MMLINVKAVIILQNEQGPFPITRSFIPELGLIITQAISPKVPKIPGVLSTWGFLHKPVSGVVLRISPWSVQCHFLQEFLADEVNLPVIRNILKRPGAYLI</sequence>
<organism evidence="1 2">
    <name type="scientific">Caerostris darwini</name>
    <dbReference type="NCBI Taxonomy" id="1538125"/>
    <lineage>
        <taxon>Eukaryota</taxon>
        <taxon>Metazoa</taxon>
        <taxon>Ecdysozoa</taxon>
        <taxon>Arthropoda</taxon>
        <taxon>Chelicerata</taxon>
        <taxon>Arachnida</taxon>
        <taxon>Araneae</taxon>
        <taxon>Araneomorphae</taxon>
        <taxon>Entelegynae</taxon>
        <taxon>Araneoidea</taxon>
        <taxon>Araneidae</taxon>
        <taxon>Caerostris</taxon>
    </lineage>
</organism>
<protein>
    <submittedName>
        <fullName evidence="1">Uncharacterized protein</fullName>
    </submittedName>
</protein>